<dbReference type="SMART" id="SM01149">
    <property type="entry name" value="DUF1237"/>
    <property type="match status" value="1"/>
</dbReference>
<proteinExistence type="predicted"/>
<reference evidence="1 2" key="1">
    <citation type="submission" date="2018-07" db="EMBL/GenBank/DDBJ databases">
        <title>Genomic Encyclopedia of Type Strains, Phase III (KMG-III): the genomes of soil and plant-associated and newly described type strains.</title>
        <authorList>
            <person name="Whitman W."/>
        </authorList>
    </citation>
    <scope>NUCLEOTIDE SEQUENCE [LARGE SCALE GENOMIC DNA]</scope>
    <source>
        <strain evidence="1 2">CECT 8236</strain>
    </source>
</reference>
<name>A0A3D9HQW7_9BACL</name>
<protein>
    <recommendedName>
        <fullName evidence="3">Metal-independent alpha-mannosidase</fullName>
    </recommendedName>
</protein>
<dbReference type="AlphaFoldDB" id="A0A3D9HQW7"/>
<evidence type="ECO:0008006" key="3">
    <source>
        <dbReference type="Google" id="ProtNLM"/>
    </source>
</evidence>
<dbReference type="PANTHER" id="PTHR31047">
    <property type="entry name" value="MEIOTICALLY UP-REGULATED GENE 157 PROTEIN"/>
    <property type="match status" value="1"/>
</dbReference>
<dbReference type="EMBL" id="QRDY01000038">
    <property type="protein sequence ID" value="RED51785.1"/>
    <property type="molecule type" value="Genomic_DNA"/>
</dbReference>
<dbReference type="Proteomes" id="UP000256869">
    <property type="component" value="Unassembled WGS sequence"/>
</dbReference>
<gene>
    <name evidence="1" type="ORF">DFP95_1383</name>
</gene>
<dbReference type="Gene3D" id="1.50.10.10">
    <property type="match status" value="1"/>
</dbReference>
<dbReference type="InterPro" id="IPR008313">
    <property type="entry name" value="GH125"/>
</dbReference>
<dbReference type="SUPFAM" id="SSF48208">
    <property type="entry name" value="Six-hairpin glycosidases"/>
    <property type="match status" value="1"/>
</dbReference>
<dbReference type="InterPro" id="IPR012341">
    <property type="entry name" value="6hp_glycosidase-like_sf"/>
</dbReference>
<dbReference type="GO" id="GO:0005975">
    <property type="term" value="P:carbohydrate metabolic process"/>
    <property type="evidence" value="ECO:0007669"/>
    <property type="project" value="InterPro"/>
</dbReference>
<dbReference type="OrthoDB" id="181472at2"/>
<dbReference type="InterPro" id="IPR008928">
    <property type="entry name" value="6-hairpin_glycosidase_sf"/>
</dbReference>
<dbReference type="RefSeq" id="WP_115995850.1">
    <property type="nucleotide sequence ID" value="NZ_QRDY01000038.1"/>
</dbReference>
<evidence type="ECO:0000313" key="1">
    <source>
        <dbReference type="EMBL" id="RED51785.1"/>
    </source>
</evidence>
<dbReference type="PIRSF" id="PIRSF028846">
    <property type="entry name" value="UCP028846"/>
    <property type="match status" value="1"/>
</dbReference>
<sequence>MAQLAGTLEALNNWIENVQQKLQSRPKTQAMFETCIRNTIETTFRELPDGTTFVITGDIPAMWLRDSAAQARPYMLLASKDPAIERLLRGIVERQLRYVIHDPYANAFNESPNGQGHQDDDTAMTPWIWERKYEVDSLCYPLQLAYLLWKNTGSTSQFNDTFQEAAKLILTVWTQEQNHEMNSEYRFERGNCPVTDTLPRDGRGTPTGKTGMTWSGFRPSDDACAYGYLIPSNMFAVVVLRYLAEIAEAVLNDLELKDKALTLADEIDRGIRQYGTFEHPVYGTIFAYETDGLGNHNLMDDANVPSLLSIPYLSYASSDDPIYKNTRSFILSEDNPYFYEGSATSGIGSPHTPSGYIWHIALAMQGLTAQSPEEKARLLDLLERTDGDKGMMHEGFDANDPNKYTREWFSWANMMYCELVLDVCGIRVAG</sequence>
<accession>A0A3D9HQW7</accession>
<organism evidence="1 2">
    <name type="scientific">Cohnella lupini</name>
    <dbReference type="NCBI Taxonomy" id="1294267"/>
    <lineage>
        <taxon>Bacteria</taxon>
        <taxon>Bacillati</taxon>
        <taxon>Bacillota</taxon>
        <taxon>Bacilli</taxon>
        <taxon>Bacillales</taxon>
        <taxon>Paenibacillaceae</taxon>
        <taxon>Cohnella</taxon>
    </lineage>
</organism>
<evidence type="ECO:0000313" key="2">
    <source>
        <dbReference type="Proteomes" id="UP000256869"/>
    </source>
</evidence>
<dbReference type="Pfam" id="PF06824">
    <property type="entry name" value="Glyco_hydro_125"/>
    <property type="match status" value="1"/>
</dbReference>
<comment type="caution">
    <text evidence="1">The sequence shown here is derived from an EMBL/GenBank/DDBJ whole genome shotgun (WGS) entry which is preliminary data.</text>
</comment>
<dbReference type="PANTHER" id="PTHR31047:SF0">
    <property type="entry name" value="MEIOTICALLY UP-REGULATED GENE 157 PROTEIN"/>
    <property type="match status" value="1"/>
</dbReference>
<keyword evidence="2" id="KW-1185">Reference proteome</keyword>